<evidence type="ECO:0000313" key="2">
    <source>
        <dbReference type="Proteomes" id="UP001610563"/>
    </source>
</evidence>
<gene>
    <name evidence="1" type="ORF">BJX66DRAFT_128874</name>
</gene>
<protein>
    <submittedName>
        <fullName evidence="1">Uncharacterized protein</fullName>
    </submittedName>
</protein>
<dbReference type="EMBL" id="JBFTWV010000024">
    <property type="protein sequence ID" value="KAL2796736.1"/>
    <property type="molecule type" value="Genomic_DNA"/>
</dbReference>
<evidence type="ECO:0000313" key="1">
    <source>
        <dbReference type="EMBL" id="KAL2796736.1"/>
    </source>
</evidence>
<comment type="caution">
    <text evidence="1">The sequence shown here is derived from an EMBL/GenBank/DDBJ whole genome shotgun (WGS) entry which is preliminary data.</text>
</comment>
<sequence length="167" mass="18755">MNEVHMPGESATEYPKTRHMATTERSSVMPAGLHNPQKVQSCVKLCLKFGNTHSHPAQQINNALKSPVVWKRVLERATASRAGQCIVLQGVTRSPPLRALLGGKEECTRPCLLRLGHLEPKGCRFLPAIRTERIDAFKGPNNARMESNPAIMLLFFETHFYRLNRTL</sequence>
<organism evidence="1 2">
    <name type="scientific">Aspergillus keveii</name>
    <dbReference type="NCBI Taxonomy" id="714993"/>
    <lineage>
        <taxon>Eukaryota</taxon>
        <taxon>Fungi</taxon>
        <taxon>Dikarya</taxon>
        <taxon>Ascomycota</taxon>
        <taxon>Pezizomycotina</taxon>
        <taxon>Eurotiomycetes</taxon>
        <taxon>Eurotiomycetidae</taxon>
        <taxon>Eurotiales</taxon>
        <taxon>Aspergillaceae</taxon>
        <taxon>Aspergillus</taxon>
        <taxon>Aspergillus subgen. Nidulantes</taxon>
    </lineage>
</organism>
<reference evidence="1 2" key="1">
    <citation type="submission" date="2024-07" db="EMBL/GenBank/DDBJ databases">
        <title>Section-level genome sequencing and comparative genomics of Aspergillus sections Usti and Cavernicolus.</title>
        <authorList>
            <consortium name="Lawrence Berkeley National Laboratory"/>
            <person name="Nybo J.L."/>
            <person name="Vesth T.C."/>
            <person name="Theobald S."/>
            <person name="Frisvad J.C."/>
            <person name="Larsen T.O."/>
            <person name="Kjaerboelling I."/>
            <person name="Rothschild-Mancinelli K."/>
            <person name="Lyhne E.K."/>
            <person name="Kogle M.E."/>
            <person name="Barry K."/>
            <person name="Clum A."/>
            <person name="Na H."/>
            <person name="Ledsgaard L."/>
            <person name="Lin J."/>
            <person name="Lipzen A."/>
            <person name="Kuo A."/>
            <person name="Riley R."/>
            <person name="Mondo S."/>
            <person name="Labutti K."/>
            <person name="Haridas S."/>
            <person name="Pangalinan J."/>
            <person name="Salamov A.A."/>
            <person name="Simmons B.A."/>
            <person name="Magnuson J.K."/>
            <person name="Chen J."/>
            <person name="Drula E."/>
            <person name="Henrissat B."/>
            <person name="Wiebenga A."/>
            <person name="Lubbers R.J."/>
            <person name="Gomes A.C."/>
            <person name="Makela M.R."/>
            <person name="Stajich J."/>
            <person name="Grigoriev I.V."/>
            <person name="Mortensen U.H."/>
            <person name="De Vries R.P."/>
            <person name="Baker S.E."/>
            <person name="Andersen M.R."/>
        </authorList>
    </citation>
    <scope>NUCLEOTIDE SEQUENCE [LARGE SCALE GENOMIC DNA]</scope>
    <source>
        <strain evidence="1 2">CBS 209.92</strain>
    </source>
</reference>
<accession>A0ABR4GCH0</accession>
<dbReference type="Proteomes" id="UP001610563">
    <property type="component" value="Unassembled WGS sequence"/>
</dbReference>
<proteinExistence type="predicted"/>
<keyword evidence="2" id="KW-1185">Reference proteome</keyword>
<name>A0ABR4GCH0_9EURO</name>